<feature type="compositionally biased region" description="Low complexity" evidence="1">
    <location>
        <begin position="1"/>
        <end position="18"/>
    </location>
</feature>
<dbReference type="Proteomes" id="UP000326464">
    <property type="component" value="Unassembled WGS sequence"/>
</dbReference>
<keyword evidence="2" id="KW-0472">Membrane</keyword>
<dbReference type="OrthoDB" id="5181884at2"/>
<keyword evidence="4" id="KW-1185">Reference proteome</keyword>
<feature type="region of interest" description="Disordered" evidence="1">
    <location>
        <begin position="1"/>
        <end position="22"/>
    </location>
</feature>
<keyword evidence="2" id="KW-0812">Transmembrane</keyword>
<accession>A0A7X1NPR0</accession>
<feature type="transmembrane region" description="Helical" evidence="2">
    <location>
        <begin position="32"/>
        <end position="52"/>
    </location>
</feature>
<evidence type="ECO:0008006" key="5">
    <source>
        <dbReference type="Google" id="ProtNLM"/>
    </source>
</evidence>
<reference evidence="4" key="1">
    <citation type="submission" date="2019-07" db="EMBL/GenBank/DDBJ databases">
        <title>Arthrobacter KR32 sp. nov., isolated from mountain cheese made of cows milk.</title>
        <authorList>
            <person name="Flegler A."/>
        </authorList>
    </citation>
    <scope>NUCLEOTIDE SEQUENCE [LARGE SCALE GENOMIC DNA]</scope>
    <source>
        <strain evidence="4">KR32</strain>
    </source>
</reference>
<dbReference type="AlphaFoldDB" id="A0A7X1NPR0"/>
<sequence>MDTGTTTPAPDAPTPGTAVEVPGRARRLRPPLIIGAALLLAVVAAVIGVALVNHTVLGPARAVEAYLDALVAGEAEKSRTLIGDGEGAPAILLSDAVYRSAEDRLTGYEVRDVTVLGDTATVAVELMQNGAATRYAFELTRTGRTAFVLDEWRLDGPEPLRDIRVLVDEGLGLLTVNGVGLALPPGGAARYPGLRSVTLPALPGRYVVSPPAPSAYLSYGSEQQVVVPVDPRSAPSGVLLEPAPTPAAEAEAVDRVEALLDACIASSDAAPAGCPNRSFLFGDPEDVRAPRWTLDRVPTYSLEKGYDPGVYRLTGHDAQATFSYERNIEFGRGEPARWTREEDPQPLLITATVTVSADELDVNLDPDAGSGG</sequence>
<proteinExistence type="predicted"/>
<evidence type="ECO:0000313" key="4">
    <source>
        <dbReference type="Proteomes" id="UP000326464"/>
    </source>
</evidence>
<organism evidence="3 4">
    <name type="scientific">Arthrobacter bussei</name>
    <dbReference type="NCBI Taxonomy" id="2594179"/>
    <lineage>
        <taxon>Bacteria</taxon>
        <taxon>Bacillati</taxon>
        <taxon>Actinomycetota</taxon>
        <taxon>Actinomycetes</taxon>
        <taxon>Micrococcales</taxon>
        <taxon>Micrococcaceae</taxon>
        <taxon>Arthrobacter</taxon>
    </lineage>
</organism>
<gene>
    <name evidence="3" type="ORF">FNH21_07480</name>
</gene>
<dbReference type="RefSeq" id="WP_152813489.1">
    <property type="nucleotide sequence ID" value="NZ_VJXX01000001.1"/>
</dbReference>
<protein>
    <recommendedName>
        <fullName evidence="5">DUF4878 domain-containing protein</fullName>
    </recommendedName>
</protein>
<name>A0A7X1NPR0_9MICC</name>
<dbReference type="EMBL" id="VJXX01000001">
    <property type="protein sequence ID" value="MPY10565.1"/>
    <property type="molecule type" value="Genomic_DNA"/>
</dbReference>
<evidence type="ECO:0000256" key="1">
    <source>
        <dbReference type="SAM" id="MobiDB-lite"/>
    </source>
</evidence>
<comment type="caution">
    <text evidence="3">The sequence shown here is derived from an EMBL/GenBank/DDBJ whole genome shotgun (WGS) entry which is preliminary data.</text>
</comment>
<evidence type="ECO:0000256" key="2">
    <source>
        <dbReference type="SAM" id="Phobius"/>
    </source>
</evidence>
<evidence type="ECO:0000313" key="3">
    <source>
        <dbReference type="EMBL" id="MPY10565.1"/>
    </source>
</evidence>
<keyword evidence="2" id="KW-1133">Transmembrane helix</keyword>